<evidence type="ECO:0000256" key="1">
    <source>
        <dbReference type="ARBA" id="ARBA00048811"/>
    </source>
</evidence>
<dbReference type="PATRIC" id="fig|1618732.3.peg.620"/>
<evidence type="ECO:0000313" key="4">
    <source>
        <dbReference type="EMBL" id="KKU21530.1"/>
    </source>
</evidence>
<dbReference type="Pfam" id="PF00156">
    <property type="entry name" value="Pribosyltran"/>
    <property type="match status" value="1"/>
</dbReference>
<dbReference type="Proteomes" id="UP000034107">
    <property type="component" value="Unassembled WGS sequence"/>
</dbReference>
<proteinExistence type="predicted"/>
<protein>
    <submittedName>
        <fullName evidence="4">Hypoxanthine phosphoribosyltransferase</fullName>
    </submittedName>
</protein>
<evidence type="ECO:0000256" key="2">
    <source>
        <dbReference type="ARBA" id="ARBA00049402"/>
    </source>
</evidence>
<keyword evidence="4" id="KW-0328">Glycosyltransferase</keyword>
<organism evidence="4 5">
    <name type="scientific">Candidatus Nomurabacteria bacterium GW2011_GWA1_46_11</name>
    <dbReference type="NCBI Taxonomy" id="1618732"/>
    <lineage>
        <taxon>Bacteria</taxon>
        <taxon>Candidatus Nomuraibacteriota</taxon>
    </lineage>
</organism>
<dbReference type="InterPro" id="IPR000836">
    <property type="entry name" value="PRTase_dom"/>
</dbReference>
<comment type="catalytic activity">
    <reaction evidence="1">
        <text>GMP + diphosphate = guanine + 5-phospho-alpha-D-ribose 1-diphosphate</text>
        <dbReference type="Rhea" id="RHEA:25424"/>
        <dbReference type="ChEBI" id="CHEBI:16235"/>
        <dbReference type="ChEBI" id="CHEBI:33019"/>
        <dbReference type="ChEBI" id="CHEBI:58017"/>
        <dbReference type="ChEBI" id="CHEBI:58115"/>
        <dbReference type="EC" id="2.4.2.8"/>
    </reaction>
    <physiologicalReaction direction="right-to-left" evidence="1">
        <dbReference type="Rhea" id="RHEA:25426"/>
    </physiologicalReaction>
</comment>
<comment type="caution">
    <text evidence="4">The sequence shown here is derived from an EMBL/GenBank/DDBJ whole genome shotgun (WGS) entry which is preliminary data.</text>
</comment>
<dbReference type="GO" id="GO:0004422">
    <property type="term" value="F:hypoxanthine phosphoribosyltransferase activity"/>
    <property type="evidence" value="ECO:0007669"/>
    <property type="project" value="TreeGrafter"/>
</dbReference>
<dbReference type="GO" id="GO:0046100">
    <property type="term" value="P:hypoxanthine metabolic process"/>
    <property type="evidence" value="ECO:0007669"/>
    <property type="project" value="TreeGrafter"/>
</dbReference>
<comment type="catalytic activity">
    <reaction evidence="2">
        <text>IMP + diphosphate = hypoxanthine + 5-phospho-alpha-D-ribose 1-diphosphate</text>
        <dbReference type="Rhea" id="RHEA:17973"/>
        <dbReference type="ChEBI" id="CHEBI:17368"/>
        <dbReference type="ChEBI" id="CHEBI:33019"/>
        <dbReference type="ChEBI" id="CHEBI:58017"/>
        <dbReference type="ChEBI" id="CHEBI:58053"/>
        <dbReference type="EC" id="2.4.2.8"/>
    </reaction>
    <physiologicalReaction direction="right-to-left" evidence="2">
        <dbReference type="Rhea" id="RHEA:17975"/>
    </physiologicalReaction>
</comment>
<evidence type="ECO:0000313" key="5">
    <source>
        <dbReference type="Proteomes" id="UP000034107"/>
    </source>
</evidence>
<dbReference type="InterPro" id="IPR029057">
    <property type="entry name" value="PRTase-like"/>
</dbReference>
<dbReference type="PANTHER" id="PTHR43340:SF1">
    <property type="entry name" value="HYPOXANTHINE PHOSPHORIBOSYLTRANSFERASE"/>
    <property type="match status" value="1"/>
</dbReference>
<keyword evidence="4" id="KW-0808">Transferase</keyword>
<evidence type="ECO:0000259" key="3">
    <source>
        <dbReference type="Pfam" id="PF00156"/>
    </source>
</evidence>
<dbReference type="SUPFAM" id="SSF53271">
    <property type="entry name" value="PRTase-like"/>
    <property type="match status" value="1"/>
</dbReference>
<dbReference type="GO" id="GO:0006178">
    <property type="term" value="P:guanine salvage"/>
    <property type="evidence" value="ECO:0007669"/>
    <property type="project" value="TreeGrafter"/>
</dbReference>
<dbReference type="CDD" id="cd06223">
    <property type="entry name" value="PRTases_typeI"/>
    <property type="match status" value="1"/>
</dbReference>
<name>A0A0G1RKQ3_9BACT</name>
<dbReference type="InterPro" id="IPR050408">
    <property type="entry name" value="HGPRT"/>
</dbReference>
<dbReference type="PANTHER" id="PTHR43340">
    <property type="entry name" value="HYPOXANTHINE-GUANINE PHOSPHORIBOSYLTRANSFERASE"/>
    <property type="match status" value="1"/>
</dbReference>
<dbReference type="GO" id="GO:0000287">
    <property type="term" value="F:magnesium ion binding"/>
    <property type="evidence" value="ECO:0007669"/>
    <property type="project" value="TreeGrafter"/>
</dbReference>
<dbReference type="EMBL" id="LCLS01000016">
    <property type="protein sequence ID" value="KKU21530.1"/>
    <property type="molecule type" value="Genomic_DNA"/>
</dbReference>
<sequence>MGAVEAGLETRYGERHDGLVNVDRHLIRPMISEEEIRATVHHLAEDIYRRYDGQRPVLVAVLNGARTFRDALADDLRTGDSATGRNPMVFDTDELHVSSYDGQVSTHSLTLRQDLARGISNRPVIVAEDIIDTGGTLAWIKNHLATKGPQSLAFCVLLDKFERREAEFADFAVDFRGFMIKNKFVVGYGLDCDGLFRELPFIGEYMGSASDWKNILRLLASYLNLFQKRTDVGRAG</sequence>
<dbReference type="GO" id="GO:0032263">
    <property type="term" value="P:GMP salvage"/>
    <property type="evidence" value="ECO:0007669"/>
    <property type="project" value="TreeGrafter"/>
</dbReference>
<gene>
    <name evidence="4" type="ORF">UX31_C0016G0007</name>
</gene>
<dbReference type="GO" id="GO:0005829">
    <property type="term" value="C:cytosol"/>
    <property type="evidence" value="ECO:0007669"/>
    <property type="project" value="TreeGrafter"/>
</dbReference>
<dbReference type="AlphaFoldDB" id="A0A0G1RKQ3"/>
<accession>A0A0G1RKQ3</accession>
<dbReference type="GO" id="GO:0032264">
    <property type="term" value="P:IMP salvage"/>
    <property type="evidence" value="ECO:0007669"/>
    <property type="project" value="TreeGrafter"/>
</dbReference>
<feature type="domain" description="Phosphoribosyltransferase" evidence="3">
    <location>
        <begin position="36"/>
        <end position="191"/>
    </location>
</feature>
<dbReference type="Gene3D" id="3.40.50.2020">
    <property type="match status" value="1"/>
</dbReference>
<reference evidence="4 5" key="1">
    <citation type="journal article" date="2015" name="Nature">
        <title>rRNA introns, odd ribosomes, and small enigmatic genomes across a large radiation of phyla.</title>
        <authorList>
            <person name="Brown C.T."/>
            <person name="Hug L.A."/>
            <person name="Thomas B.C."/>
            <person name="Sharon I."/>
            <person name="Castelle C.J."/>
            <person name="Singh A."/>
            <person name="Wilkins M.J."/>
            <person name="Williams K.H."/>
            <person name="Banfield J.F."/>
        </authorList>
    </citation>
    <scope>NUCLEOTIDE SEQUENCE [LARGE SCALE GENOMIC DNA]</scope>
</reference>